<dbReference type="EMBL" id="KX159477">
    <property type="protein sequence ID" value="ANM46337.1"/>
    <property type="molecule type" value="Genomic_DNA"/>
</dbReference>
<proteinExistence type="predicted"/>
<organism evidence="2 3">
    <name type="scientific">Mycobacterium phage Gattaca</name>
    <dbReference type="NCBI Taxonomy" id="1852567"/>
    <lineage>
        <taxon>Viruses</taxon>
        <taxon>Duplodnaviria</taxon>
        <taxon>Heunggongvirae</taxon>
        <taxon>Uroviricota</taxon>
        <taxon>Caudoviricetes</taxon>
        <taxon>Marvinvirus</taxon>
        <taxon>Marvinvirus mosmoris</taxon>
    </lineage>
</organism>
<sequence length="67" mass="7228">MPAAIGPPANRQQTSASPPANTISRRSDTTPDPKAQAAHTISILSSRLWRNGFRTMANLKCNVAQRV</sequence>
<feature type="compositionally biased region" description="Polar residues" evidence="1">
    <location>
        <begin position="10"/>
        <end position="24"/>
    </location>
</feature>
<feature type="region of interest" description="Disordered" evidence="1">
    <location>
        <begin position="1"/>
        <end position="39"/>
    </location>
</feature>
<gene>
    <name evidence="2" type="ORF">SEA_GATTACA_115</name>
</gene>
<dbReference type="Proteomes" id="UP000222198">
    <property type="component" value="Segment"/>
</dbReference>
<evidence type="ECO:0000256" key="1">
    <source>
        <dbReference type="SAM" id="MobiDB-lite"/>
    </source>
</evidence>
<evidence type="ECO:0000313" key="2">
    <source>
        <dbReference type="EMBL" id="ANM46337.1"/>
    </source>
</evidence>
<evidence type="ECO:0000313" key="3">
    <source>
        <dbReference type="Proteomes" id="UP000222198"/>
    </source>
</evidence>
<accession>A0A192Y9U2</accession>
<protein>
    <submittedName>
        <fullName evidence="2">Uncharacterized protein</fullName>
    </submittedName>
</protein>
<name>A0A192Y9U2_9CAUD</name>
<reference evidence="2 3" key="1">
    <citation type="submission" date="2016-04" db="EMBL/GenBank/DDBJ databases">
        <authorList>
            <person name="Bruce A."/>
            <person name="Drouin J."/>
            <person name="Katon D."/>
            <person name="Mills M."/>
            <person name="Zegers G."/>
            <person name="Page S.T."/>
            <person name="Bradley K.W."/>
            <person name="Asai D.J."/>
            <person name="Bowman C.A."/>
            <person name="Russell D.A."/>
            <person name="Pope W.H."/>
            <person name="Jacobs-Sera D."/>
            <person name="Hendrix R.W."/>
            <person name="Hatfull G.F."/>
        </authorList>
    </citation>
    <scope>NUCLEOTIDE SEQUENCE [LARGE SCALE GENOMIC DNA]</scope>
</reference>